<dbReference type="EMBL" id="CZDF01000132">
    <property type="protein sequence ID" value="CUR31594.1"/>
    <property type="molecule type" value="Genomic_DNA"/>
</dbReference>
<gene>
    <name evidence="2" type="ORF">PL9214291185</name>
</gene>
<feature type="domain" description="AB hydrolase-1" evidence="1">
    <location>
        <begin position="49"/>
        <end position="300"/>
    </location>
</feature>
<dbReference type="Gene3D" id="3.40.50.1820">
    <property type="entry name" value="alpha/beta hydrolase"/>
    <property type="match status" value="1"/>
</dbReference>
<sequence length="313" mass="35453">MIGGHLVTSTSWQNQVGCQRNWIWRGWRIRYAYNRPRLSPSSIPRYPMIFLHGFGASIGHWRYNLTELSQSNTVYALDLLGFGGSEKAIAPYTAQLWVEQVYDFWQTFIGEPVILVGNSIGSLISLMVASQYPELAKGLVLISLPDPGLQLEMLPPWAIPVVETVQNIVASPPVLRLFFSLARRPSFIRRWVKLAYENPNAITDELVEILVTPALERGAARAFCSVFKTMGSPRLGPAVKTLFPQLNAPILLLWGLQDRLIPIQFANPRQYLQYHSNLKLVELENAGHCPHDECPERVNAEILTWLKESFDWG</sequence>
<dbReference type="STRING" id="671072.PL9214291185"/>
<accession>A0A1J1LHU5</accession>
<organism evidence="2 3">
    <name type="scientific">Planktothrix tepida PCC 9214</name>
    <dbReference type="NCBI Taxonomy" id="671072"/>
    <lineage>
        <taxon>Bacteria</taxon>
        <taxon>Bacillati</taxon>
        <taxon>Cyanobacteriota</taxon>
        <taxon>Cyanophyceae</taxon>
        <taxon>Oscillatoriophycideae</taxon>
        <taxon>Oscillatoriales</taxon>
        <taxon>Microcoleaceae</taxon>
        <taxon>Planktothrix</taxon>
    </lineage>
</organism>
<dbReference type="PANTHER" id="PTHR46438">
    <property type="entry name" value="ALPHA/BETA-HYDROLASES SUPERFAMILY PROTEIN"/>
    <property type="match status" value="1"/>
</dbReference>
<reference evidence="3" key="1">
    <citation type="submission" date="2015-10" db="EMBL/GenBank/DDBJ databases">
        <authorList>
            <person name="Regsiter A."/>
            <person name="william w."/>
        </authorList>
    </citation>
    <scope>NUCLEOTIDE SEQUENCE [LARGE SCALE GENOMIC DNA]</scope>
</reference>
<dbReference type="Proteomes" id="UP000184315">
    <property type="component" value="Unassembled WGS sequence"/>
</dbReference>
<dbReference type="PRINTS" id="PR00111">
    <property type="entry name" value="ABHYDROLASE"/>
</dbReference>
<proteinExistence type="predicted"/>
<dbReference type="InterPro" id="IPR000073">
    <property type="entry name" value="AB_hydrolase_1"/>
</dbReference>
<dbReference type="Pfam" id="PF12697">
    <property type="entry name" value="Abhydrolase_6"/>
    <property type="match status" value="1"/>
</dbReference>
<keyword evidence="3" id="KW-1185">Reference proteome</keyword>
<evidence type="ECO:0000259" key="1">
    <source>
        <dbReference type="Pfam" id="PF12697"/>
    </source>
</evidence>
<protein>
    <recommendedName>
        <fullName evidence="1">AB hydrolase-1 domain-containing protein</fullName>
    </recommendedName>
</protein>
<dbReference type="AlphaFoldDB" id="A0A1J1LHU5"/>
<dbReference type="SUPFAM" id="SSF53474">
    <property type="entry name" value="alpha/beta-Hydrolases"/>
    <property type="match status" value="1"/>
</dbReference>
<dbReference type="PANTHER" id="PTHR46438:SF2">
    <property type="entry name" value="ALPHA_BETA-HYDROLASES SUPERFAMILY PROTEIN"/>
    <property type="match status" value="1"/>
</dbReference>
<evidence type="ECO:0000313" key="2">
    <source>
        <dbReference type="EMBL" id="CUR31594.1"/>
    </source>
</evidence>
<evidence type="ECO:0000313" key="3">
    <source>
        <dbReference type="Proteomes" id="UP000184315"/>
    </source>
</evidence>
<name>A0A1J1LHU5_9CYAN</name>
<dbReference type="InterPro" id="IPR029058">
    <property type="entry name" value="AB_hydrolase_fold"/>
</dbReference>